<feature type="compositionally biased region" description="Low complexity" evidence="1">
    <location>
        <begin position="206"/>
        <end position="225"/>
    </location>
</feature>
<dbReference type="PANTHER" id="PTHR14030">
    <property type="entry name" value="MITOTIC CHECKPOINT SERINE/THREONINE-PROTEIN KINASE BUB1"/>
    <property type="match status" value="1"/>
</dbReference>
<feature type="domain" description="BUB1 N-terminal" evidence="2">
    <location>
        <begin position="264"/>
        <end position="453"/>
    </location>
</feature>
<dbReference type="EMBL" id="VFQX01000006">
    <property type="protein sequence ID" value="KAF0983562.1"/>
    <property type="molecule type" value="Genomic_DNA"/>
</dbReference>
<dbReference type="VEuPathDB" id="AmoebaDB:NF0072330"/>
<reference evidence="3 4" key="1">
    <citation type="journal article" date="2019" name="Sci. Rep.">
        <title>Nanopore sequencing improves the draft genome of the human pathogenic amoeba Naegleria fowleri.</title>
        <authorList>
            <person name="Liechti N."/>
            <person name="Schurch N."/>
            <person name="Bruggmann R."/>
            <person name="Wittwer M."/>
        </authorList>
    </citation>
    <scope>NUCLEOTIDE SEQUENCE [LARGE SCALE GENOMIC DNA]</scope>
    <source>
        <strain evidence="3 4">ATCC 30894</strain>
    </source>
</reference>
<dbReference type="InterPro" id="IPR013212">
    <property type="entry name" value="Mad3/Bub1_I"/>
</dbReference>
<comment type="caution">
    <text evidence="3">The sequence shown here is derived from an EMBL/GenBank/DDBJ whole genome shotgun (WGS) entry which is preliminary data.</text>
</comment>
<feature type="region of interest" description="Disordered" evidence="1">
    <location>
        <begin position="580"/>
        <end position="602"/>
    </location>
</feature>
<evidence type="ECO:0000313" key="4">
    <source>
        <dbReference type="Proteomes" id="UP000444721"/>
    </source>
</evidence>
<feature type="region of interest" description="Disordered" evidence="1">
    <location>
        <begin position="443"/>
        <end position="520"/>
    </location>
</feature>
<dbReference type="VEuPathDB" id="AmoebaDB:FDP41_010627"/>
<dbReference type="PROSITE" id="PS51489">
    <property type="entry name" value="BUB1_N"/>
    <property type="match status" value="1"/>
</dbReference>
<dbReference type="Gene3D" id="1.25.40.430">
    <property type="match status" value="2"/>
</dbReference>
<evidence type="ECO:0000256" key="1">
    <source>
        <dbReference type="SAM" id="MobiDB-lite"/>
    </source>
</evidence>
<sequence>MQEELSSVAHPLGGFGEENDEERRVIVDFEEFESSKENIIPLKTGRRAVDLRRVFGSSSSCSSCSSQGSSSPLRGVLKERKDWISKGRSIMNDPPNVNPSISTRSTSATPTTTTTRLNSPIFMMNSLSFHPPTSFPTATESSNNNNNNNNNITMMMMIDESQLVPAVDPCEEEEEEDEHDVSTSTTLSLNNNGLTSSPSSSPICLNNTNNNNTTHTTPSNYNNSSHKTNHHGKSFFFNFNHLIKKVCFENHNMKPKLSQERKVFEKRIASTSILSNHVDPLSVWLEYIEWIEKNYPTLNKSSQYVPTLQACTKYILSSSSSSQKQQQQPHDSSSLSSSSSSSSSLLERYREDERYLKVWLKYADQCLDPIDVFTFLESKKIGLSHAELYIRWATVLEDRKDLKAADAVLEQGKNRGAQPLKSLETFHTGVKARFMKSILNRTQSGQSVSSSSSLSSSSSMSLLNQSQHYNSQSGQSTSVSGGSGGENCGIGQRAPFNPLSKKPSSIRPLTAKPPTMMKPMKMKMNNPSLAQKNSPLNNFVIYDESVNHAEKLAHAASTRTLPFQIQRDHSTTPHIVPRVLPSEQESEKENHERPDKWTNYSNPQFATQDVDDLTNFLMVPPPVVNNAVSKPSCHFSIFVDDEFK</sequence>
<keyword evidence="4" id="KW-1185">Reference proteome</keyword>
<dbReference type="VEuPathDB" id="AmoebaDB:NF0072320"/>
<dbReference type="OMA" id="RFMKSIL"/>
<name>A0A6A5C9C8_NAEFO</name>
<feature type="region of interest" description="Disordered" evidence="1">
    <location>
        <begin position="168"/>
        <end position="227"/>
    </location>
</feature>
<dbReference type="OrthoDB" id="248495at2759"/>
<feature type="region of interest" description="Disordered" evidence="1">
    <location>
        <begin position="87"/>
        <end position="113"/>
    </location>
</feature>
<dbReference type="SMART" id="SM00777">
    <property type="entry name" value="Mad3_BUB1_I"/>
    <property type="match status" value="1"/>
</dbReference>
<protein>
    <recommendedName>
        <fullName evidence="2">BUB1 N-terminal domain-containing protein</fullName>
    </recommendedName>
</protein>
<evidence type="ECO:0000259" key="2">
    <source>
        <dbReference type="PROSITE" id="PS51489"/>
    </source>
</evidence>
<proteinExistence type="predicted"/>
<feature type="compositionally biased region" description="Acidic residues" evidence="1">
    <location>
        <begin position="169"/>
        <end position="179"/>
    </location>
</feature>
<organism evidence="3 4">
    <name type="scientific">Naegleria fowleri</name>
    <name type="common">Brain eating amoeba</name>
    <dbReference type="NCBI Taxonomy" id="5763"/>
    <lineage>
        <taxon>Eukaryota</taxon>
        <taxon>Discoba</taxon>
        <taxon>Heterolobosea</taxon>
        <taxon>Tetramitia</taxon>
        <taxon>Eutetramitia</taxon>
        <taxon>Vahlkampfiidae</taxon>
        <taxon>Naegleria</taxon>
    </lineage>
</organism>
<evidence type="ECO:0000313" key="3">
    <source>
        <dbReference type="EMBL" id="KAF0983562.1"/>
    </source>
</evidence>
<dbReference type="GO" id="GO:0007094">
    <property type="term" value="P:mitotic spindle assembly checkpoint signaling"/>
    <property type="evidence" value="ECO:0007669"/>
    <property type="project" value="InterPro"/>
</dbReference>
<dbReference type="Pfam" id="PF08311">
    <property type="entry name" value="Mad3_BUB1_I"/>
    <property type="match status" value="2"/>
</dbReference>
<feature type="compositionally biased region" description="Low complexity" evidence="1">
    <location>
        <begin position="100"/>
        <end position="113"/>
    </location>
</feature>
<accession>A0A6A5C9C8</accession>
<dbReference type="GeneID" id="68117842"/>
<feature type="compositionally biased region" description="Basic and acidic residues" evidence="1">
    <location>
        <begin position="585"/>
        <end position="596"/>
    </location>
</feature>
<feature type="compositionally biased region" description="Low complexity" evidence="1">
    <location>
        <begin position="443"/>
        <end position="480"/>
    </location>
</feature>
<gene>
    <name evidence="3" type="ORF">FDP41_010627</name>
</gene>
<feature type="region of interest" description="Disordered" evidence="1">
    <location>
        <begin position="320"/>
        <end position="341"/>
    </location>
</feature>
<dbReference type="AlphaFoldDB" id="A0A6A5C9C8"/>
<dbReference type="InterPro" id="IPR015661">
    <property type="entry name" value="Bub1/Mad3"/>
</dbReference>
<dbReference type="Proteomes" id="UP000444721">
    <property type="component" value="Unassembled WGS sequence"/>
</dbReference>
<dbReference type="RefSeq" id="XP_044568275.1">
    <property type="nucleotide sequence ID" value="XM_044700946.1"/>
</dbReference>
<feature type="compositionally biased region" description="Polar residues" evidence="1">
    <location>
        <begin position="182"/>
        <end position="205"/>
    </location>
</feature>
<dbReference type="VEuPathDB" id="AmoebaDB:NfTy_013590"/>
<feature type="region of interest" description="Disordered" evidence="1">
    <location>
        <begin position="132"/>
        <end position="151"/>
    </location>
</feature>